<evidence type="ECO:0000256" key="5">
    <source>
        <dbReference type="ARBA" id="ARBA00023136"/>
    </source>
</evidence>
<evidence type="ECO:0000256" key="6">
    <source>
        <dbReference type="SAM" id="SignalP"/>
    </source>
</evidence>
<dbReference type="InterPro" id="IPR026461">
    <property type="entry name" value="Trfase_2_rSAM/seldom_assoc"/>
</dbReference>
<sequence>MAYLSVVIPTLNAAATLQACLGALAEARTRGLVDQLVVVDGGSRDATVEIARAGGAVVVESEAGRGRQLATGANIAAGGWLLFLHADTVLSPGWATAAADFMARPDAGQAAAVFRLAYDEDSRAARRVAGLANWRARHLGLPYGDQGLLIPRELYEAVGGFADVPLMEDVGLVRGIGRRRLRMLDATAVTSAGRYRRDGWWWRPVRNLAVLSLYFLGVPPRTLKRFYG</sequence>
<dbReference type="Gene3D" id="3.90.550.10">
    <property type="entry name" value="Spore Coat Polysaccharide Biosynthesis Protein SpsA, Chain A"/>
    <property type="match status" value="1"/>
</dbReference>
<evidence type="ECO:0000259" key="7">
    <source>
        <dbReference type="Pfam" id="PF00535"/>
    </source>
</evidence>
<dbReference type="InterPro" id="IPR029044">
    <property type="entry name" value="Nucleotide-diphossugar_trans"/>
</dbReference>
<feature type="signal peptide" evidence="6">
    <location>
        <begin position="1"/>
        <end position="19"/>
    </location>
</feature>
<evidence type="ECO:0000256" key="3">
    <source>
        <dbReference type="ARBA" id="ARBA00022676"/>
    </source>
</evidence>
<keyword evidence="2" id="KW-1003">Cell membrane</keyword>
<dbReference type="Pfam" id="PF00535">
    <property type="entry name" value="Glycos_transf_2"/>
    <property type="match status" value="1"/>
</dbReference>
<name>A0A369TAB5_9PROT</name>
<evidence type="ECO:0000313" key="9">
    <source>
        <dbReference type="Proteomes" id="UP000253941"/>
    </source>
</evidence>
<dbReference type="CDD" id="cd02522">
    <property type="entry name" value="GT_2_like_a"/>
    <property type="match status" value="1"/>
</dbReference>
<feature type="chain" id="PRO_5017043959" evidence="6">
    <location>
        <begin position="20"/>
        <end position="228"/>
    </location>
</feature>
<dbReference type="PANTHER" id="PTHR43646:SF2">
    <property type="entry name" value="GLYCOSYLTRANSFERASE 2-LIKE DOMAIN-CONTAINING PROTEIN"/>
    <property type="match status" value="1"/>
</dbReference>
<dbReference type="EMBL" id="QPMH01000015">
    <property type="protein sequence ID" value="RDD61117.1"/>
    <property type="molecule type" value="Genomic_DNA"/>
</dbReference>
<keyword evidence="4 8" id="KW-0808">Transferase</keyword>
<proteinExistence type="predicted"/>
<dbReference type="AlphaFoldDB" id="A0A369TAB5"/>
<keyword evidence="5" id="KW-0472">Membrane</keyword>
<dbReference type="RefSeq" id="WP_114582945.1">
    <property type="nucleotide sequence ID" value="NZ_QPMH01000015.1"/>
</dbReference>
<dbReference type="Proteomes" id="UP000253941">
    <property type="component" value="Unassembled WGS sequence"/>
</dbReference>
<comment type="caution">
    <text evidence="8">The sequence shown here is derived from an EMBL/GenBank/DDBJ whole genome shotgun (WGS) entry which is preliminary data.</text>
</comment>
<keyword evidence="6" id="KW-0732">Signal</keyword>
<keyword evidence="9" id="KW-1185">Reference proteome</keyword>
<protein>
    <submittedName>
        <fullName evidence="8">Glycosyltransferase</fullName>
    </submittedName>
</protein>
<dbReference type="PANTHER" id="PTHR43646">
    <property type="entry name" value="GLYCOSYLTRANSFERASE"/>
    <property type="match status" value="1"/>
</dbReference>
<dbReference type="SUPFAM" id="SSF53448">
    <property type="entry name" value="Nucleotide-diphospho-sugar transferases"/>
    <property type="match status" value="1"/>
</dbReference>
<organism evidence="8 9">
    <name type="scientific">Ferruginivarius sediminum</name>
    <dbReference type="NCBI Taxonomy" id="2661937"/>
    <lineage>
        <taxon>Bacteria</taxon>
        <taxon>Pseudomonadati</taxon>
        <taxon>Pseudomonadota</taxon>
        <taxon>Alphaproteobacteria</taxon>
        <taxon>Rhodospirillales</taxon>
        <taxon>Rhodospirillaceae</taxon>
        <taxon>Ferruginivarius</taxon>
    </lineage>
</organism>
<dbReference type="GO" id="GO:0005886">
    <property type="term" value="C:plasma membrane"/>
    <property type="evidence" value="ECO:0007669"/>
    <property type="project" value="UniProtKB-SubCell"/>
</dbReference>
<keyword evidence="3" id="KW-0328">Glycosyltransferase</keyword>
<evidence type="ECO:0000256" key="1">
    <source>
        <dbReference type="ARBA" id="ARBA00004236"/>
    </source>
</evidence>
<dbReference type="GO" id="GO:0016757">
    <property type="term" value="F:glycosyltransferase activity"/>
    <property type="evidence" value="ECO:0007669"/>
    <property type="project" value="UniProtKB-KW"/>
</dbReference>
<reference evidence="8 9" key="1">
    <citation type="submission" date="2018-07" db="EMBL/GenBank/DDBJ databases">
        <title>Venubactetium sediminum gen. nov., sp. nov., isolated from a marine solar saltern.</title>
        <authorList>
            <person name="Wang S."/>
        </authorList>
    </citation>
    <scope>NUCLEOTIDE SEQUENCE [LARGE SCALE GENOMIC DNA]</scope>
    <source>
        <strain evidence="8 9">WD2A32</strain>
    </source>
</reference>
<gene>
    <name evidence="8" type="ORF">DRB17_14555</name>
</gene>
<feature type="domain" description="Glycosyltransferase 2-like" evidence="7">
    <location>
        <begin position="5"/>
        <end position="127"/>
    </location>
</feature>
<evidence type="ECO:0000256" key="2">
    <source>
        <dbReference type="ARBA" id="ARBA00022475"/>
    </source>
</evidence>
<dbReference type="InterPro" id="IPR001173">
    <property type="entry name" value="Glyco_trans_2-like"/>
</dbReference>
<evidence type="ECO:0000313" key="8">
    <source>
        <dbReference type="EMBL" id="RDD61117.1"/>
    </source>
</evidence>
<dbReference type="NCBIfam" id="TIGR04283">
    <property type="entry name" value="glyco_like_mftF"/>
    <property type="match status" value="1"/>
</dbReference>
<evidence type="ECO:0000256" key="4">
    <source>
        <dbReference type="ARBA" id="ARBA00022679"/>
    </source>
</evidence>
<accession>A0A369TAB5</accession>
<comment type="subcellular location">
    <subcellularLocation>
        <location evidence="1">Cell membrane</location>
    </subcellularLocation>
</comment>